<dbReference type="GO" id="GO:0016990">
    <property type="term" value="F:arginine deiminase activity"/>
    <property type="evidence" value="ECO:0007669"/>
    <property type="project" value="UniProtKB-EC"/>
</dbReference>
<name>A0A098G5J2_9GAMM</name>
<evidence type="ECO:0000313" key="5">
    <source>
        <dbReference type="Proteomes" id="UP000032430"/>
    </source>
</evidence>
<dbReference type="HOGENOM" id="CLU_057463_0_0_6"/>
<dbReference type="SUPFAM" id="SSF55909">
    <property type="entry name" value="Pentein"/>
    <property type="match status" value="1"/>
</dbReference>
<protein>
    <recommendedName>
        <fullName evidence="2">arginine deiminase</fullName>
        <ecNumber evidence="2">3.5.3.6</ecNumber>
    </recommendedName>
</protein>
<dbReference type="Gene3D" id="3.75.10.10">
    <property type="entry name" value="L-arginine/glycine Amidinotransferase, Chain A"/>
    <property type="match status" value="1"/>
</dbReference>
<reference evidence="5" key="1">
    <citation type="submission" date="2014-09" db="EMBL/GenBank/DDBJ databases">
        <authorList>
            <person name="Gomez-Valero L."/>
        </authorList>
    </citation>
    <scope>NUCLEOTIDE SEQUENCE [LARGE SCALE GENOMIC DNA]</scope>
    <source>
        <strain evidence="5">ATCC700992</strain>
    </source>
</reference>
<keyword evidence="5" id="KW-1185">Reference proteome</keyword>
<evidence type="ECO:0000256" key="3">
    <source>
        <dbReference type="ARBA" id="ARBA00049429"/>
    </source>
</evidence>
<proteinExistence type="predicted"/>
<dbReference type="EC" id="3.5.3.6" evidence="2"/>
<evidence type="ECO:0000256" key="1">
    <source>
        <dbReference type="ARBA" id="ARBA00005213"/>
    </source>
</evidence>
<dbReference type="GO" id="GO:0019546">
    <property type="term" value="P:L-arginine deiminase pathway"/>
    <property type="evidence" value="ECO:0007669"/>
    <property type="project" value="TreeGrafter"/>
</dbReference>
<dbReference type="KEGG" id="lfa:LFA_1334"/>
<comment type="pathway">
    <text evidence="1">Amino-acid degradation; L-arginine degradation via ADI pathway; carbamoyl phosphate from L-arginine: step 1/2.</text>
</comment>
<dbReference type="RefSeq" id="WP_045095377.1">
    <property type="nucleotide sequence ID" value="NZ_LN614827.1"/>
</dbReference>
<dbReference type="PANTHER" id="PTHR47271">
    <property type="entry name" value="ARGININE DEIMINASE"/>
    <property type="match status" value="1"/>
</dbReference>
<accession>A0A098G5J2</accession>
<organism evidence="4 5">
    <name type="scientific">Legionella fallonii LLAP-10</name>
    <dbReference type="NCBI Taxonomy" id="1212491"/>
    <lineage>
        <taxon>Bacteria</taxon>
        <taxon>Pseudomonadati</taxon>
        <taxon>Pseudomonadota</taxon>
        <taxon>Gammaproteobacteria</taxon>
        <taxon>Legionellales</taxon>
        <taxon>Legionellaceae</taxon>
        <taxon>Legionella</taxon>
    </lineage>
</organism>
<dbReference type="AlphaFoldDB" id="A0A098G5J2"/>
<comment type="catalytic activity">
    <reaction evidence="3">
        <text>L-arginine + H2O = L-citrulline + NH4(+)</text>
        <dbReference type="Rhea" id="RHEA:19597"/>
        <dbReference type="ChEBI" id="CHEBI:15377"/>
        <dbReference type="ChEBI" id="CHEBI:28938"/>
        <dbReference type="ChEBI" id="CHEBI:32682"/>
        <dbReference type="ChEBI" id="CHEBI:57743"/>
        <dbReference type="EC" id="3.5.3.6"/>
    </reaction>
</comment>
<dbReference type="EMBL" id="LN614827">
    <property type="protein sequence ID" value="CEG56760.1"/>
    <property type="molecule type" value="Genomic_DNA"/>
</dbReference>
<keyword evidence="4" id="KW-0808">Transferase</keyword>
<dbReference type="OrthoDB" id="9814070at2"/>
<sequence>MKILMCEPKHYNVSYEINPWMNKEIPVDKSKALSQWVQFKDTLHFCNIDTQLIQPVEGLPDLVFTANAALMINKKAYLSNFRYDERKKEAHYNKLWFIEHNIPVDESALDSNYYFEGEGDALFAGSHMLFVGHGFRSEKAYFHHIQQILNLDVIYCELVNPYFYHLDTCFCPLDENTALWWPQAFSESTQTAIRNAIDVISVSEDEAKQFCCNAVVSNKNIIIPSGCNEVKKQLESMGFKVFCCDMSEYIKAGGACKCLTLILE</sequence>
<dbReference type="STRING" id="1212491.LFA_1334"/>
<dbReference type="Pfam" id="PF19420">
    <property type="entry name" value="DDAH_eukar"/>
    <property type="match status" value="1"/>
</dbReference>
<dbReference type="Proteomes" id="UP000032430">
    <property type="component" value="Chromosome I"/>
</dbReference>
<dbReference type="GO" id="GO:0016740">
    <property type="term" value="F:transferase activity"/>
    <property type="evidence" value="ECO:0007669"/>
    <property type="project" value="UniProtKB-KW"/>
</dbReference>
<evidence type="ECO:0000313" key="4">
    <source>
        <dbReference type="EMBL" id="CEG56760.1"/>
    </source>
</evidence>
<evidence type="ECO:0000256" key="2">
    <source>
        <dbReference type="ARBA" id="ARBA00012171"/>
    </source>
</evidence>
<gene>
    <name evidence="4" type="ORF">LFA_1334</name>
</gene>
<dbReference type="PANTHER" id="PTHR47271:SF2">
    <property type="entry name" value="ARGININE DEIMINASE"/>
    <property type="match status" value="1"/>
</dbReference>